<evidence type="ECO:0000256" key="2">
    <source>
        <dbReference type="ARBA" id="ARBA00022679"/>
    </source>
</evidence>
<evidence type="ECO:0000256" key="6">
    <source>
        <dbReference type="ARBA" id="ARBA00040730"/>
    </source>
</evidence>
<evidence type="ECO:0000256" key="1">
    <source>
        <dbReference type="ARBA" id="ARBA00022603"/>
    </source>
</evidence>
<protein>
    <recommendedName>
        <fullName evidence="6">Acetylserotonin O-methyltransferase</fullName>
        <ecNumber evidence="5">2.1.1.4</ecNumber>
    </recommendedName>
    <alternativeName>
        <fullName evidence="7">Hydroxyindole O-methyltransferase</fullName>
    </alternativeName>
</protein>
<proteinExistence type="predicted"/>
<dbReference type="PROSITE" id="PS51683">
    <property type="entry name" value="SAM_OMT_II"/>
    <property type="match status" value="1"/>
</dbReference>
<sequence>MQASYSKLTESVKTGKCYFEEIYGLKVYEWYKSKPKSMKSFVVAMQEYGDAIAPNMVEAYDFSQFNHIIDVGGGQGWVMSKILKSAPNAKGTVDRISFVSGNFMENVPSGGDCYILHNVIVDYNDDKASKILSNIAEKMDENTKLLITKQTLDTCFGAMFDIYMLVVQEGKERSKNEFEVLLSNVGLRVTKFLKTGKETCEIVEVMKNRLQSNS</sequence>
<keyword evidence="10" id="KW-1185">Reference proteome</keyword>
<evidence type="ECO:0000313" key="9">
    <source>
        <dbReference type="EMBL" id="RWS19943.1"/>
    </source>
</evidence>
<feature type="domain" description="O-methyltransferase C-terminal" evidence="8">
    <location>
        <begin position="5"/>
        <end position="187"/>
    </location>
</feature>
<keyword evidence="3" id="KW-0949">S-adenosyl-L-methionine</keyword>
<dbReference type="GO" id="GO:0032259">
    <property type="term" value="P:methylation"/>
    <property type="evidence" value="ECO:0007669"/>
    <property type="project" value="UniProtKB-KW"/>
</dbReference>
<dbReference type="SUPFAM" id="SSF53335">
    <property type="entry name" value="S-adenosyl-L-methionine-dependent methyltransferases"/>
    <property type="match status" value="1"/>
</dbReference>
<evidence type="ECO:0000256" key="5">
    <source>
        <dbReference type="ARBA" id="ARBA00039116"/>
    </source>
</evidence>
<dbReference type="OrthoDB" id="5950814at2759"/>
<gene>
    <name evidence="9" type="ORF">B4U80_12186</name>
</gene>
<evidence type="ECO:0000259" key="8">
    <source>
        <dbReference type="Pfam" id="PF00891"/>
    </source>
</evidence>
<dbReference type="InterPro" id="IPR001077">
    <property type="entry name" value="COMT_C"/>
</dbReference>
<comment type="function">
    <text evidence="4">Catalyzes the transfer of a methyl group onto N-acetylserotonin, producing melatonin (N-acetyl-5-methoxytryptamine).</text>
</comment>
<dbReference type="PANTHER" id="PTHR43712:SF2">
    <property type="entry name" value="O-METHYLTRANSFERASE CICE"/>
    <property type="match status" value="1"/>
</dbReference>
<dbReference type="InterPro" id="IPR016461">
    <property type="entry name" value="COMT-like"/>
</dbReference>
<dbReference type="InterPro" id="IPR029063">
    <property type="entry name" value="SAM-dependent_MTases_sf"/>
</dbReference>
<dbReference type="Pfam" id="PF00891">
    <property type="entry name" value="Methyltransf_2"/>
    <property type="match status" value="1"/>
</dbReference>
<organism evidence="9 10">
    <name type="scientific">Leptotrombidium deliense</name>
    <dbReference type="NCBI Taxonomy" id="299467"/>
    <lineage>
        <taxon>Eukaryota</taxon>
        <taxon>Metazoa</taxon>
        <taxon>Ecdysozoa</taxon>
        <taxon>Arthropoda</taxon>
        <taxon>Chelicerata</taxon>
        <taxon>Arachnida</taxon>
        <taxon>Acari</taxon>
        <taxon>Acariformes</taxon>
        <taxon>Trombidiformes</taxon>
        <taxon>Prostigmata</taxon>
        <taxon>Anystina</taxon>
        <taxon>Parasitengona</taxon>
        <taxon>Trombiculoidea</taxon>
        <taxon>Trombiculidae</taxon>
        <taxon>Leptotrombidium</taxon>
    </lineage>
</organism>
<name>A0A443RX39_9ACAR</name>
<evidence type="ECO:0000256" key="3">
    <source>
        <dbReference type="ARBA" id="ARBA00022691"/>
    </source>
</evidence>
<keyword evidence="2 9" id="KW-0808">Transferase</keyword>
<dbReference type="PANTHER" id="PTHR43712">
    <property type="entry name" value="PUTATIVE (AFU_ORTHOLOGUE AFUA_4G14580)-RELATED"/>
    <property type="match status" value="1"/>
</dbReference>
<evidence type="ECO:0000313" key="10">
    <source>
        <dbReference type="Proteomes" id="UP000288716"/>
    </source>
</evidence>
<dbReference type="STRING" id="299467.A0A443RX39"/>
<reference evidence="9 10" key="1">
    <citation type="journal article" date="2018" name="Gigascience">
        <title>Genomes of trombidid mites reveal novel predicted allergens and laterally-transferred genes associated with secondary metabolism.</title>
        <authorList>
            <person name="Dong X."/>
            <person name="Chaisiri K."/>
            <person name="Xia D."/>
            <person name="Armstrong S.D."/>
            <person name="Fang Y."/>
            <person name="Donnelly M.J."/>
            <person name="Kadowaki T."/>
            <person name="McGarry J.W."/>
            <person name="Darby A.C."/>
            <person name="Makepeace B.L."/>
        </authorList>
    </citation>
    <scope>NUCLEOTIDE SEQUENCE [LARGE SCALE GENOMIC DNA]</scope>
    <source>
        <strain evidence="9">UoL-UT</strain>
    </source>
</reference>
<accession>A0A443RX39</accession>
<dbReference type="GO" id="GO:0017096">
    <property type="term" value="F:acetylserotonin O-methyltransferase activity"/>
    <property type="evidence" value="ECO:0007669"/>
    <property type="project" value="UniProtKB-EC"/>
</dbReference>
<evidence type="ECO:0000256" key="4">
    <source>
        <dbReference type="ARBA" id="ARBA00037645"/>
    </source>
</evidence>
<evidence type="ECO:0000256" key="7">
    <source>
        <dbReference type="ARBA" id="ARBA00043054"/>
    </source>
</evidence>
<dbReference type="Gene3D" id="1.10.287.1350">
    <property type="match status" value="2"/>
</dbReference>
<dbReference type="Proteomes" id="UP000288716">
    <property type="component" value="Unassembled WGS sequence"/>
</dbReference>
<dbReference type="VEuPathDB" id="VectorBase:LDEU012097"/>
<keyword evidence="1 9" id="KW-0489">Methyltransferase</keyword>
<dbReference type="EMBL" id="NCKV01021369">
    <property type="protein sequence ID" value="RWS19943.1"/>
    <property type="molecule type" value="Genomic_DNA"/>
</dbReference>
<comment type="caution">
    <text evidence="9">The sequence shown here is derived from an EMBL/GenBank/DDBJ whole genome shotgun (WGS) entry which is preliminary data.</text>
</comment>
<dbReference type="AlphaFoldDB" id="A0A443RX39"/>
<dbReference type="Gene3D" id="3.40.50.150">
    <property type="entry name" value="Vaccinia Virus protein VP39"/>
    <property type="match status" value="2"/>
</dbReference>
<dbReference type="EC" id="2.1.1.4" evidence="5"/>